<dbReference type="EMBL" id="GBXM01100129">
    <property type="protein sequence ID" value="JAH08448.1"/>
    <property type="molecule type" value="Transcribed_RNA"/>
</dbReference>
<name>A0A0E9PX59_ANGAN</name>
<protein>
    <submittedName>
        <fullName evidence="1">Uncharacterized protein</fullName>
    </submittedName>
</protein>
<accession>A0A0E9PX59</accession>
<organism evidence="1">
    <name type="scientific">Anguilla anguilla</name>
    <name type="common">European freshwater eel</name>
    <name type="synonym">Muraena anguilla</name>
    <dbReference type="NCBI Taxonomy" id="7936"/>
    <lineage>
        <taxon>Eukaryota</taxon>
        <taxon>Metazoa</taxon>
        <taxon>Chordata</taxon>
        <taxon>Craniata</taxon>
        <taxon>Vertebrata</taxon>
        <taxon>Euteleostomi</taxon>
        <taxon>Actinopterygii</taxon>
        <taxon>Neopterygii</taxon>
        <taxon>Teleostei</taxon>
        <taxon>Anguilliformes</taxon>
        <taxon>Anguillidae</taxon>
        <taxon>Anguilla</taxon>
    </lineage>
</organism>
<sequence length="58" mass="6205">MVPGVLLWTSLKCNPEIVCPIRYDQGQCPGPYCHHQQTLFPTGIGGGGGGVHRKPCIS</sequence>
<proteinExistence type="predicted"/>
<reference evidence="1" key="2">
    <citation type="journal article" date="2015" name="Fish Shellfish Immunol.">
        <title>Early steps in the European eel (Anguilla anguilla)-Vibrio vulnificus interaction in the gills: Role of the RtxA13 toxin.</title>
        <authorList>
            <person name="Callol A."/>
            <person name="Pajuelo D."/>
            <person name="Ebbesson L."/>
            <person name="Teles M."/>
            <person name="MacKenzie S."/>
            <person name="Amaro C."/>
        </authorList>
    </citation>
    <scope>NUCLEOTIDE SEQUENCE</scope>
</reference>
<reference evidence="1" key="1">
    <citation type="submission" date="2014-11" db="EMBL/GenBank/DDBJ databases">
        <authorList>
            <person name="Amaro Gonzalez C."/>
        </authorList>
    </citation>
    <scope>NUCLEOTIDE SEQUENCE</scope>
</reference>
<dbReference type="AlphaFoldDB" id="A0A0E9PX59"/>
<evidence type="ECO:0000313" key="1">
    <source>
        <dbReference type="EMBL" id="JAH08448.1"/>
    </source>
</evidence>